<evidence type="ECO:0000313" key="2">
    <source>
        <dbReference type="EMBL" id="CAB4036223.1"/>
    </source>
</evidence>
<keyword evidence="3" id="KW-1185">Reference proteome</keyword>
<proteinExistence type="predicted"/>
<dbReference type="EMBL" id="CACRXK020021805">
    <property type="protein sequence ID" value="CAB4036223.1"/>
    <property type="molecule type" value="Genomic_DNA"/>
</dbReference>
<protein>
    <recommendedName>
        <fullName evidence="1">NrS-1 polymerase-like helicase domain-containing protein</fullName>
    </recommendedName>
</protein>
<dbReference type="InterPro" id="IPR045455">
    <property type="entry name" value="NrS-1_pol-like_helicase"/>
</dbReference>
<name>A0A6S7LCE0_PARCT</name>
<evidence type="ECO:0000313" key="3">
    <source>
        <dbReference type="Proteomes" id="UP001152795"/>
    </source>
</evidence>
<dbReference type="InterPro" id="IPR027417">
    <property type="entry name" value="P-loop_NTPase"/>
</dbReference>
<comment type="caution">
    <text evidence="2">The sequence shown here is derived from an EMBL/GenBank/DDBJ whole genome shotgun (WGS) entry which is preliminary data.</text>
</comment>
<gene>
    <name evidence="2" type="ORF">PACLA_8A030300</name>
</gene>
<feature type="domain" description="NrS-1 polymerase-like helicase" evidence="1">
    <location>
        <begin position="126"/>
        <end position="233"/>
    </location>
</feature>
<accession>A0A6S7LCE0</accession>
<dbReference type="Proteomes" id="UP001152795">
    <property type="component" value="Unassembled WGS sequence"/>
</dbReference>
<sequence>MSLYTLNDFKRFFSNIPQLQVEGGNAVNIAEYWFNHNDANDAYNGMDLQPDLEPCSLDDGYLNIWQGFGVNDLAVSETDVQLVNYLNHARYIICNDNVEHYDELLRFLAHLRQRPEEKPLYAIVLESEEHGTGKSTFLQPLVTMCGTHGTEVQKGERVFGKFNSRIANLILVVLEEAFAGSNDATNSLKNLITSYIMELEKKGIDAIEVENYLRLILTTNQVNIIKIDSTERRYFYLKVSASKLNNTEYFETLNFTIPKRKSHIKFVSKLSYFLKNYPLPPKYIPKNPPNTKTLGMKKLDNLSPEHKFIYRMLYSGSNTSAFGSFDWQERVSNKELEVLYEEFKKGLRKHTLDKESQLPLRSIGIMLTRLGMANNVSKSGRSREMLEYKIPEYKNKFCDILGLPSDIFECNSND</sequence>
<dbReference type="Pfam" id="PF19263">
    <property type="entry name" value="DUF5906"/>
    <property type="match status" value="1"/>
</dbReference>
<organism evidence="2 3">
    <name type="scientific">Paramuricea clavata</name>
    <name type="common">Red gorgonian</name>
    <name type="synonym">Violescent sea-whip</name>
    <dbReference type="NCBI Taxonomy" id="317549"/>
    <lineage>
        <taxon>Eukaryota</taxon>
        <taxon>Metazoa</taxon>
        <taxon>Cnidaria</taxon>
        <taxon>Anthozoa</taxon>
        <taxon>Octocorallia</taxon>
        <taxon>Malacalcyonacea</taxon>
        <taxon>Plexauridae</taxon>
        <taxon>Paramuricea</taxon>
    </lineage>
</organism>
<dbReference type="AlphaFoldDB" id="A0A6S7LCE0"/>
<dbReference type="Gene3D" id="3.40.50.300">
    <property type="entry name" value="P-loop containing nucleotide triphosphate hydrolases"/>
    <property type="match status" value="1"/>
</dbReference>
<evidence type="ECO:0000259" key="1">
    <source>
        <dbReference type="Pfam" id="PF19263"/>
    </source>
</evidence>
<reference evidence="2" key="1">
    <citation type="submission" date="2020-04" db="EMBL/GenBank/DDBJ databases">
        <authorList>
            <person name="Alioto T."/>
            <person name="Alioto T."/>
            <person name="Gomez Garrido J."/>
        </authorList>
    </citation>
    <scope>NUCLEOTIDE SEQUENCE</scope>
    <source>
        <strain evidence="2">A484AB</strain>
    </source>
</reference>
<dbReference type="SUPFAM" id="SSF52540">
    <property type="entry name" value="P-loop containing nucleoside triphosphate hydrolases"/>
    <property type="match status" value="1"/>
</dbReference>
<dbReference type="OrthoDB" id="103748at2759"/>